<proteinExistence type="predicted"/>
<protein>
    <submittedName>
        <fullName evidence="2">DUF2917 family protein</fullName>
    </submittedName>
</protein>
<dbReference type="EMBL" id="SGWV01000009">
    <property type="protein sequence ID" value="RZS54745.1"/>
    <property type="molecule type" value="Genomic_DNA"/>
</dbReference>
<gene>
    <name evidence="2" type="ORF">EV685_2229</name>
</gene>
<sequence>MWPMDTTTALVALPASTPATACPALSLAHAALHRREVAVGASLTVLAGRLWITLHGDPDDHFVAAGQGWTATRAGRCVIQGDADGAAASLWRWTA</sequence>
<keyword evidence="3" id="KW-1185">Reference proteome</keyword>
<organism evidence="2 3">
    <name type="scientific">Sphaerotilus mobilis</name>
    <dbReference type="NCBI Taxonomy" id="47994"/>
    <lineage>
        <taxon>Bacteria</taxon>
        <taxon>Pseudomonadati</taxon>
        <taxon>Pseudomonadota</taxon>
        <taxon>Betaproteobacteria</taxon>
        <taxon>Burkholderiales</taxon>
        <taxon>Sphaerotilaceae</taxon>
        <taxon>Sphaerotilus</taxon>
    </lineage>
</organism>
<evidence type="ECO:0000313" key="3">
    <source>
        <dbReference type="Proteomes" id="UP000293433"/>
    </source>
</evidence>
<feature type="signal peptide" evidence="1">
    <location>
        <begin position="1"/>
        <end position="21"/>
    </location>
</feature>
<accession>A0A4Q7LJH6</accession>
<reference evidence="2 3" key="1">
    <citation type="submission" date="2019-02" db="EMBL/GenBank/DDBJ databases">
        <title>Genomic Encyclopedia of Type Strains, Phase IV (KMG-IV): sequencing the most valuable type-strain genomes for metagenomic binning, comparative biology and taxonomic classification.</title>
        <authorList>
            <person name="Goeker M."/>
        </authorList>
    </citation>
    <scope>NUCLEOTIDE SEQUENCE [LARGE SCALE GENOMIC DNA]</scope>
    <source>
        <strain evidence="2 3">DSM 10617</strain>
    </source>
</reference>
<dbReference type="Proteomes" id="UP000293433">
    <property type="component" value="Unassembled WGS sequence"/>
</dbReference>
<comment type="caution">
    <text evidence="2">The sequence shown here is derived from an EMBL/GenBank/DDBJ whole genome shotgun (WGS) entry which is preliminary data.</text>
</comment>
<dbReference type="InterPro" id="IPR021317">
    <property type="entry name" value="DUF2917"/>
</dbReference>
<keyword evidence="1" id="KW-0732">Signal</keyword>
<evidence type="ECO:0000313" key="2">
    <source>
        <dbReference type="EMBL" id="RZS54745.1"/>
    </source>
</evidence>
<name>A0A4Q7LJH6_9BURK</name>
<evidence type="ECO:0000256" key="1">
    <source>
        <dbReference type="SAM" id="SignalP"/>
    </source>
</evidence>
<dbReference type="AlphaFoldDB" id="A0A4Q7LJH6"/>
<dbReference type="Pfam" id="PF11142">
    <property type="entry name" value="DUF2917"/>
    <property type="match status" value="1"/>
</dbReference>
<feature type="chain" id="PRO_5021030642" evidence="1">
    <location>
        <begin position="22"/>
        <end position="95"/>
    </location>
</feature>